<sequence length="47" mass="5420">AVSCDSTSNNQQCSNRRLGIVFGRLQRPQQQCRRHHQGLLKERRAGE</sequence>
<gene>
    <name evidence="1" type="ORF">ALC57_13997</name>
</gene>
<protein>
    <submittedName>
        <fullName evidence="1">Uncharacterized protein</fullName>
    </submittedName>
</protein>
<dbReference type="AlphaFoldDB" id="A0A195DM09"/>
<reference evidence="1 2" key="1">
    <citation type="submission" date="2015-09" db="EMBL/GenBank/DDBJ databases">
        <title>Trachymyrmex cornetzi WGS genome.</title>
        <authorList>
            <person name="Nygaard S."/>
            <person name="Hu H."/>
            <person name="Boomsma J."/>
            <person name="Zhang G."/>
        </authorList>
    </citation>
    <scope>NUCLEOTIDE SEQUENCE [LARGE SCALE GENOMIC DNA]</scope>
    <source>
        <strain evidence="1">Tcor2-1</strain>
        <tissue evidence="1">Whole body</tissue>
    </source>
</reference>
<proteinExistence type="predicted"/>
<keyword evidence="2" id="KW-1185">Reference proteome</keyword>
<name>A0A195DM09_9HYME</name>
<dbReference type="EMBL" id="KQ980734">
    <property type="protein sequence ID" value="KYN13923.1"/>
    <property type="molecule type" value="Genomic_DNA"/>
</dbReference>
<organism evidence="1 2">
    <name type="scientific">Trachymyrmex cornetzi</name>
    <dbReference type="NCBI Taxonomy" id="471704"/>
    <lineage>
        <taxon>Eukaryota</taxon>
        <taxon>Metazoa</taxon>
        <taxon>Ecdysozoa</taxon>
        <taxon>Arthropoda</taxon>
        <taxon>Hexapoda</taxon>
        <taxon>Insecta</taxon>
        <taxon>Pterygota</taxon>
        <taxon>Neoptera</taxon>
        <taxon>Endopterygota</taxon>
        <taxon>Hymenoptera</taxon>
        <taxon>Apocrita</taxon>
        <taxon>Aculeata</taxon>
        <taxon>Formicoidea</taxon>
        <taxon>Formicidae</taxon>
        <taxon>Myrmicinae</taxon>
        <taxon>Trachymyrmex</taxon>
    </lineage>
</organism>
<feature type="non-terminal residue" evidence="1">
    <location>
        <position position="1"/>
    </location>
</feature>
<evidence type="ECO:0000313" key="1">
    <source>
        <dbReference type="EMBL" id="KYN13923.1"/>
    </source>
</evidence>
<accession>A0A195DM09</accession>
<dbReference type="Proteomes" id="UP000078492">
    <property type="component" value="Unassembled WGS sequence"/>
</dbReference>
<evidence type="ECO:0000313" key="2">
    <source>
        <dbReference type="Proteomes" id="UP000078492"/>
    </source>
</evidence>